<dbReference type="CDD" id="cd03216">
    <property type="entry name" value="ABC_Carb_Monos_I"/>
    <property type="match status" value="1"/>
</dbReference>
<dbReference type="RefSeq" id="WP_090162988.1">
    <property type="nucleotide sequence ID" value="NZ_FMWK01000009.1"/>
</dbReference>
<dbReference type="PROSITE" id="PS00211">
    <property type="entry name" value="ABC_TRANSPORTER_1"/>
    <property type="match status" value="1"/>
</dbReference>
<proteinExistence type="predicted"/>
<evidence type="ECO:0000256" key="4">
    <source>
        <dbReference type="ARBA" id="ARBA00022597"/>
    </source>
</evidence>
<accession>A0A1G5S017</accession>
<evidence type="ECO:0000256" key="3">
    <source>
        <dbReference type="ARBA" id="ARBA00022475"/>
    </source>
</evidence>
<dbReference type="GO" id="GO:0005524">
    <property type="term" value="F:ATP binding"/>
    <property type="evidence" value="ECO:0007669"/>
    <property type="project" value="UniProtKB-KW"/>
</dbReference>
<keyword evidence="5" id="KW-0677">Repeat</keyword>
<feature type="domain" description="ABC transporter" evidence="10">
    <location>
        <begin position="253"/>
        <end position="494"/>
    </location>
</feature>
<evidence type="ECO:0000256" key="2">
    <source>
        <dbReference type="ARBA" id="ARBA00022448"/>
    </source>
</evidence>
<keyword evidence="3" id="KW-1003">Cell membrane</keyword>
<evidence type="ECO:0000313" key="11">
    <source>
        <dbReference type="EMBL" id="SCZ79603.1"/>
    </source>
</evidence>
<evidence type="ECO:0000259" key="10">
    <source>
        <dbReference type="PROSITE" id="PS50893"/>
    </source>
</evidence>
<gene>
    <name evidence="11" type="ORF">SAMN02910350_01875</name>
</gene>
<dbReference type="InterPro" id="IPR027417">
    <property type="entry name" value="P-loop_NTPase"/>
</dbReference>
<comment type="subcellular location">
    <subcellularLocation>
        <location evidence="1">Cell membrane</location>
        <topology evidence="1">Peripheral membrane protein</topology>
    </subcellularLocation>
</comment>
<protein>
    <submittedName>
        <fullName evidence="11">Ribose transport system ATP-binding protein</fullName>
    </submittedName>
</protein>
<dbReference type="InterPro" id="IPR017871">
    <property type="entry name" value="ABC_transporter-like_CS"/>
</dbReference>
<dbReference type="FunFam" id="3.40.50.300:FF:000127">
    <property type="entry name" value="Ribose import ATP-binding protein RbsA"/>
    <property type="match status" value="1"/>
</dbReference>
<evidence type="ECO:0000256" key="5">
    <source>
        <dbReference type="ARBA" id="ARBA00022737"/>
    </source>
</evidence>
<evidence type="ECO:0000256" key="6">
    <source>
        <dbReference type="ARBA" id="ARBA00022741"/>
    </source>
</evidence>
<feature type="domain" description="ABC transporter" evidence="10">
    <location>
        <begin position="9"/>
        <end position="242"/>
    </location>
</feature>
<dbReference type="PANTHER" id="PTHR43790">
    <property type="entry name" value="CARBOHYDRATE TRANSPORT ATP-BINDING PROTEIN MG119-RELATED"/>
    <property type="match status" value="1"/>
</dbReference>
<dbReference type="EMBL" id="FMWK01000009">
    <property type="protein sequence ID" value="SCZ79603.1"/>
    <property type="molecule type" value="Genomic_DNA"/>
</dbReference>
<evidence type="ECO:0000313" key="12">
    <source>
        <dbReference type="Proteomes" id="UP000199428"/>
    </source>
</evidence>
<dbReference type="GO" id="GO:0016887">
    <property type="term" value="F:ATP hydrolysis activity"/>
    <property type="evidence" value="ECO:0007669"/>
    <property type="project" value="InterPro"/>
</dbReference>
<dbReference type="SUPFAM" id="SSF52540">
    <property type="entry name" value="P-loop containing nucleoside triphosphate hydrolases"/>
    <property type="match status" value="2"/>
</dbReference>
<reference evidence="11 12" key="1">
    <citation type="submission" date="2016-10" db="EMBL/GenBank/DDBJ databases">
        <authorList>
            <person name="de Groot N.N."/>
        </authorList>
    </citation>
    <scope>NUCLEOTIDE SEQUENCE [LARGE SCALE GENOMIC DNA]</scope>
    <source>
        <strain evidence="11 12">DSM 10317</strain>
    </source>
</reference>
<dbReference type="Proteomes" id="UP000199428">
    <property type="component" value="Unassembled WGS sequence"/>
</dbReference>
<dbReference type="CDD" id="cd03215">
    <property type="entry name" value="ABC_Carb_Monos_II"/>
    <property type="match status" value="1"/>
</dbReference>
<dbReference type="SMART" id="SM00382">
    <property type="entry name" value="AAA"/>
    <property type="match status" value="2"/>
</dbReference>
<dbReference type="AlphaFoldDB" id="A0A1G5S017"/>
<dbReference type="PANTHER" id="PTHR43790:SF3">
    <property type="entry name" value="D-ALLOSE IMPORT ATP-BINDING PROTEIN ALSA-RELATED"/>
    <property type="match status" value="1"/>
</dbReference>
<evidence type="ECO:0000256" key="8">
    <source>
        <dbReference type="ARBA" id="ARBA00022967"/>
    </source>
</evidence>
<dbReference type="InterPro" id="IPR003439">
    <property type="entry name" value="ABC_transporter-like_ATP-bd"/>
</dbReference>
<sequence>MGVIYTEILSLKNITKDYPGVKALDNVSISFEKGEVHALVGENGAGKSTFIKTISGAIKPTSGSVVIEGKEYSQLEPSQAIELGVAVVYQEMIQMEARTVADNIFAGAKDGLIVDDKARYEKTKALLDKFNSNIDPNAYIRDLSMANRQIVELAKAISKNAKIIIMDEPTASITVAEQQNLYRLVKQLKADGVTVIYISHRLEELFEICDRVSVLRDGQYVTTVNIEDTSKDDLIKYMVGRELSETYPTKEPAKDEVIFEVEHLTGNGVSDISFKLHRGEILGFAGLVGAGRTEIMQMIYGVVPKSSGVIKKYGVEINPHSPREAMHEGIGLIPEDRKYQGCFLDKSILWNISISNLKTLSRHFIMNANKEVEVAESYRSKMKIKAPNLKQKVGGLSGGNQQKVVIAKVLAANPDILIFDEPTRGIDVGARHEIYTLMNELTSMGKSIIMVSSDMEELLGMSERIIVIHEGKFAGEIHKSEYDQQTILKKASGL</sequence>
<organism evidence="11 12">
    <name type="scientific">Pseudobutyrivibrio xylanivorans</name>
    <dbReference type="NCBI Taxonomy" id="185007"/>
    <lineage>
        <taxon>Bacteria</taxon>
        <taxon>Bacillati</taxon>
        <taxon>Bacillota</taxon>
        <taxon>Clostridia</taxon>
        <taxon>Lachnospirales</taxon>
        <taxon>Lachnospiraceae</taxon>
        <taxon>Pseudobutyrivibrio</taxon>
    </lineage>
</organism>
<keyword evidence="6" id="KW-0547">Nucleotide-binding</keyword>
<keyword evidence="8" id="KW-1278">Translocase</keyword>
<evidence type="ECO:0000256" key="1">
    <source>
        <dbReference type="ARBA" id="ARBA00004202"/>
    </source>
</evidence>
<name>A0A1G5S017_PSEXY</name>
<dbReference type="PROSITE" id="PS50893">
    <property type="entry name" value="ABC_TRANSPORTER_2"/>
    <property type="match status" value="2"/>
</dbReference>
<dbReference type="InterPro" id="IPR003593">
    <property type="entry name" value="AAA+_ATPase"/>
</dbReference>
<dbReference type="InterPro" id="IPR050107">
    <property type="entry name" value="ABC_carbohydrate_import_ATPase"/>
</dbReference>
<dbReference type="Gene3D" id="3.40.50.300">
    <property type="entry name" value="P-loop containing nucleotide triphosphate hydrolases"/>
    <property type="match status" value="2"/>
</dbReference>
<dbReference type="GO" id="GO:0005886">
    <property type="term" value="C:plasma membrane"/>
    <property type="evidence" value="ECO:0007669"/>
    <property type="project" value="UniProtKB-SubCell"/>
</dbReference>
<evidence type="ECO:0000256" key="9">
    <source>
        <dbReference type="ARBA" id="ARBA00023136"/>
    </source>
</evidence>
<dbReference type="Pfam" id="PF00005">
    <property type="entry name" value="ABC_tran"/>
    <property type="match status" value="2"/>
</dbReference>
<keyword evidence="9" id="KW-0472">Membrane</keyword>
<evidence type="ECO:0000256" key="7">
    <source>
        <dbReference type="ARBA" id="ARBA00022840"/>
    </source>
</evidence>
<keyword evidence="2" id="KW-0813">Transport</keyword>
<keyword evidence="7 11" id="KW-0067">ATP-binding</keyword>
<keyword evidence="4" id="KW-0762">Sugar transport</keyword>